<name>A0A915BIF5_PARUN</name>
<accession>A0A915BIF5</accession>
<sequence>MDANPSRICEIAKNDDDEKKLNVARTVSVSVMHGRVRTEKRITPMEEVVPTTSTIVWYGDQERTTTMTVTVGCGGCRPPCIV</sequence>
<keyword evidence="1" id="KW-1185">Reference proteome</keyword>
<protein>
    <submittedName>
        <fullName evidence="2">Uncharacterized protein</fullName>
    </submittedName>
</protein>
<proteinExistence type="predicted"/>
<reference evidence="2" key="1">
    <citation type="submission" date="2022-11" db="UniProtKB">
        <authorList>
            <consortium name="WormBaseParasite"/>
        </authorList>
    </citation>
    <scope>IDENTIFICATION</scope>
</reference>
<evidence type="ECO:0000313" key="1">
    <source>
        <dbReference type="Proteomes" id="UP000887569"/>
    </source>
</evidence>
<organism evidence="1 2">
    <name type="scientific">Parascaris univalens</name>
    <name type="common">Nematode worm</name>
    <dbReference type="NCBI Taxonomy" id="6257"/>
    <lineage>
        <taxon>Eukaryota</taxon>
        <taxon>Metazoa</taxon>
        <taxon>Ecdysozoa</taxon>
        <taxon>Nematoda</taxon>
        <taxon>Chromadorea</taxon>
        <taxon>Rhabditida</taxon>
        <taxon>Spirurina</taxon>
        <taxon>Ascaridomorpha</taxon>
        <taxon>Ascaridoidea</taxon>
        <taxon>Ascarididae</taxon>
        <taxon>Parascaris</taxon>
    </lineage>
</organism>
<dbReference type="WBParaSite" id="PgR042_g018_t01">
    <property type="protein sequence ID" value="PgR042_g018_t01"/>
    <property type="gene ID" value="PgR042_g018"/>
</dbReference>
<dbReference type="Proteomes" id="UP000887569">
    <property type="component" value="Unplaced"/>
</dbReference>
<dbReference type="AlphaFoldDB" id="A0A915BIF5"/>
<evidence type="ECO:0000313" key="2">
    <source>
        <dbReference type="WBParaSite" id="PgR042_g018_t01"/>
    </source>
</evidence>